<protein>
    <submittedName>
        <fullName evidence="2">Uncharacterized protein</fullName>
    </submittedName>
</protein>
<sequence>MSGGLSRALLIAWGTFLVGALTWPFWLVFVRPDAALATRDMMVLPHPYLTHASLGFGDLAARNVPQDAVLAVVGMVVPATFFVAIAVTATAGTAAWVGSRLGSSPWTRAAAMAVAVWNPFVVERLLQGQWSLAMVAWLLPAVAFCRGPGRVLAIWGCSLTPTGGLFALATVLLVRRSKLAMGAAVLACLPWVGATVLQVVDGAASPESAAAFAPRAEQYAGTLGALLGLGGIWNADAVPASRSTGFALAGIVLFLVLALALRRVPRGVLVLAGLGFAVPLVSWLLPGLQAWIVSHVPGGGLVRDAQKLLAFALPAYVLAAARLSRADLAGAALGLALLQVPDAPRALAVLAPVEVTVPDIDHRGRDVFFPDRPTLLTRTDGVPVVDPATKAMNVVESGALTVDGVQVDSPAPRWQVADVLFNNGTLAPDAAERAQWYFSDPQVGLVARPDGPDGHGGYVLEDTGIPARPLPRTGLILLSLWFAVPLLALLDQLRELPPRLLPRKAG</sequence>
<comment type="caution">
    <text evidence="2">The sequence shown here is derived from an EMBL/GenBank/DDBJ whole genome shotgun (WGS) entry which is preliminary data.</text>
</comment>
<keyword evidence="1" id="KW-0472">Membrane</keyword>
<keyword evidence="1" id="KW-0812">Transmembrane</keyword>
<dbReference type="Proteomes" id="UP001146468">
    <property type="component" value="Unassembled WGS sequence"/>
</dbReference>
<gene>
    <name evidence="2" type="ORF">L8U60_10105</name>
</gene>
<proteinExistence type="predicted"/>
<dbReference type="AlphaFoldDB" id="A0A9X3LV81"/>
<keyword evidence="1" id="KW-1133">Transmembrane helix</keyword>
<keyword evidence="3" id="KW-1185">Reference proteome</keyword>
<feature type="transmembrane region" description="Helical" evidence="1">
    <location>
        <begin position="245"/>
        <end position="261"/>
    </location>
</feature>
<feature type="transmembrane region" description="Helical" evidence="1">
    <location>
        <begin position="268"/>
        <end position="285"/>
    </location>
</feature>
<dbReference type="RefSeq" id="WP_269966254.1">
    <property type="nucleotide sequence ID" value="NZ_JAKMUS010000021.1"/>
</dbReference>
<dbReference type="EMBL" id="JAKMUS010000021">
    <property type="protein sequence ID" value="MCZ9294837.1"/>
    <property type="molecule type" value="Genomic_DNA"/>
</dbReference>
<reference evidence="2" key="1">
    <citation type="submission" date="2022-02" db="EMBL/GenBank/DDBJ databases">
        <title>Corynebacterium sp. from urogenital microbiome.</title>
        <authorList>
            <person name="Cappelli E.A."/>
            <person name="Ribeiro T.G."/>
            <person name="Peixe L."/>
        </authorList>
    </citation>
    <scope>NUCLEOTIDE SEQUENCE</scope>
    <source>
        <strain evidence="2">C8Ua_172</strain>
    </source>
</reference>
<evidence type="ECO:0000313" key="2">
    <source>
        <dbReference type="EMBL" id="MCZ9294837.1"/>
    </source>
</evidence>
<accession>A0A9X3LV81</accession>
<feature type="transmembrane region" description="Helical" evidence="1">
    <location>
        <begin position="7"/>
        <end position="29"/>
    </location>
</feature>
<feature type="transmembrane region" description="Helical" evidence="1">
    <location>
        <begin position="68"/>
        <end position="98"/>
    </location>
</feature>
<name>A0A9X3LV81_9CORY</name>
<feature type="transmembrane region" description="Helical" evidence="1">
    <location>
        <begin position="180"/>
        <end position="204"/>
    </location>
</feature>
<evidence type="ECO:0000313" key="3">
    <source>
        <dbReference type="Proteomes" id="UP001146468"/>
    </source>
</evidence>
<organism evidence="2 3">
    <name type="scientific">Corynebacterium meitnerae</name>
    <dbReference type="NCBI Taxonomy" id="2913498"/>
    <lineage>
        <taxon>Bacteria</taxon>
        <taxon>Bacillati</taxon>
        <taxon>Actinomycetota</taxon>
        <taxon>Actinomycetes</taxon>
        <taxon>Mycobacteriales</taxon>
        <taxon>Corynebacteriaceae</taxon>
        <taxon>Corynebacterium</taxon>
    </lineage>
</organism>
<evidence type="ECO:0000256" key="1">
    <source>
        <dbReference type="SAM" id="Phobius"/>
    </source>
</evidence>
<feature type="transmembrane region" description="Helical" evidence="1">
    <location>
        <begin position="152"/>
        <end position="174"/>
    </location>
</feature>